<keyword evidence="1" id="KW-1133">Transmembrane helix</keyword>
<evidence type="ECO:0000313" key="3">
    <source>
        <dbReference type="EMBL" id="WVT05620.1"/>
    </source>
</evidence>
<feature type="domain" description="H repeat-associated protein N-terminal" evidence="2">
    <location>
        <begin position="12"/>
        <end position="94"/>
    </location>
</feature>
<sequence>MRGETAISCLEDCFGSLPDPRAGSAKHGLGDLLVMMVAASPRGASTATEFALFAENRKAALSRLIEYDSAPSHDTFSRLLRLMDPAAFGRAFAVFAAGFAQALGASGAARR</sequence>
<name>A0ABZ2BHF5_9HYPH</name>
<accession>A0ABZ2BHF5</accession>
<dbReference type="Proteomes" id="UP001432360">
    <property type="component" value="Chromosome"/>
</dbReference>
<dbReference type="Pfam" id="PF13808">
    <property type="entry name" value="DDE_Tnp_1_assoc"/>
    <property type="match status" value="1"/>
</dbReference>
<gene>
    <name evidence="3" type="ORF">RB548_09590</name>
</gene>
<reference evidence="3" key="1">
    <citation type="submission" date="2023-08" db="EMBL/GenBank/DDBJ databases">
        <title>Complete genome sequence of Sinorhizobium chiapanecum ITTG S70 isolated from Acaciella angustissima nodules in Chiapas-Mexico.</title>
        <authorList>
            <person name="Rincon-Rosales R."/>
            <person name="Rogel M.A."/>
            <person name="Rincon-Medina C.I."/>
            <person name="Guerrero G."/>
            <person name="Manzano-Gomez L.A."/>
            <person name="Lopez-Lopez A."/>
            <person name="Rincon Molina F.A."/>
            <person name="Martinez-Romero E."/>
        </authorList>
    </citation>
    <scope>NUCLEOTIDE SEQUENCE</scope>
    <source>
        <strain evidence="3">ITTG S70</strain>
    </source>
</reference>
<evidence type="ECO:0000259" key="2">
    <source>
        <dbReference type="Pfam" id="PF13808"/>
    </source>
</evidence>
<keyword evidence="4" id="KW-1185">Reference proteome</keyword>
<evidence type="ECO:0000256" key="1">
    <source>
        <dbReference type="SAM" id="Phobius"/>
    </source>
</evidence>
<dbReference type="RefSeq" id="WP_331374696.1">
    <property type="nucleotide sequence ID" value="NZ_CP133148.1"/>
</dbReference>
<dbReference type="InterPro" id="IPR032806">
    <property type="entry name" value="YbfD_N"/>
</dbReference>
<dbReference type="EMBL" id="CP133148">
    <property type="protein sequence ID" value="WVT05620.1"/>
    <property type="molecule type" value="Genomic_DNA"/>
</dbReference>
<protein>
    <submittedName>
        <fullName evidence="3">Transposase family protein</fullName>
    </submittedName>
</protein>
<keyword evidence="1" id="KW-0472">Membrane</keyword>
<feature type="transmembrane region" description="Helical" evidence="1">
    <location>
        <begin position="87"/>
        <end position="109"/>
    </location>
</feature>
<keyword evidence="1" id="KW-0812">Transmembrane</keyword>
<proteinExistence type="predicted"/>
<organism evidence="3 4">
    <name type="scientific">Sinorhizobium chiapasense</name>
    <dbReference type="NCBI Taxonomy" id="501572"/>
    <lineage>
        <taxon>Bacteria</taxon>
        <taxon>Pseudomonadati</taxon>
        <taxon>Pseudomonadota</taxon>
        <taxon>Alphaproteobacteria</taxon>
        <taxon>Hyphomicrobiales</taxon>
        <taxon>Rhizobiaceae</taxon>
        <taxon>Sinorhizobium/Ensifer group</taxon>
        <taxon>Sinorhizobium</taxon>
    </lineage>
</organism>
<evidence type="ECO:0000313" key="4">
    <source>
        <dbReference type="Proteomes" id="UP001432360"/>
    </source>
</evidence>